<dbReference type="SUPFAM" id="SSF109755">
    <property type="entry name" value="PhoU-like"/>
    <property type="match status" value="1"/>
</dbReference>
<dbReference type="InterPro" id="IPR038078">
    <property type="entry name" value="PhoU-like_sf"/>
</dbReference>
<name>A0ABU6B493_9NOCA</name>
<dbReference type="PANTHER" id="PTHR42930:SF3">
    <property type="entry name" value="PHOSPHATE-SPECIFIC TRANSPORT SYSTEM ACCESSORY PROTEIN PHOU"/>
    <property type="match status" value="1"/>
</dbReference>
<dbReference type="EMBL" id="JAYKYQ010000017">
    <property type="protein sequence ID" value="MEB3514283.1"/>
    <property type="molecule type" value="Genomic_DNA"/>
</dbReference>
<evidence type="ECO:0000313" key="4">
    <source>
        <dbReference type="Proteomes" id="UP001348098"/>
    </source>
</evidence>
<gene>
    <name evidence="3" type="ORF">U3653_30030</name>
</gene>
<proteinExistence type="predicted"/>
<feature type="domain" description="PhoU" evidence="2">
    <location>
        <begin position="121"/>
        <end position="203"/>
    </location>
</feature>
<keyword evidence="1" id="KW-0813">Transport</keyword>
<keyword evidence="4" id="KW-1185">Reference proteome</keyword>
<dbReference type="RefSeq" id="WP_195083002.1">
    <property type="nucleotide sequence ID" value="NZ_JAYESH010000019.1"/>
</dbReference>
<protein>
    <submittedName>
        <fullName evidence="3">PhoU domain-containing protein</fullName>
    </submittedName>
</protein>
<sequence>MRTRFHEHLEQLADQLRAMCARNREAIAMATDALLGADLELAERTIDYCAETVAMRDGAEHAAVTLLALEAPVAGELRRVVTALQLVDDLTRMSTLTEHIADTARRRHPAAAVPEPVRNLVTHMGEAAVDLADAAVGVLTTADPGDAADLDARDDTMDDLHRDLLAAILAEGWDNGTAAAVDVTLLGRYYERFADHAVEVGRRTLYMTTGRRDDEAARSIQLPET</sequence>
<evidence type="ECO:0000256" key="1">
    <source>
        <dbReference type="ARBA" id="ARBA00022592"/>
    </source>
</evidence>
<dbReference type="PANTHER" id="PTHR42930">
    <property type="entry name" value="PHOSPHATE-SPECIFIC TRANSPORT SYSTEM ACCESSORY PROTEIN PHOU"/>
    <property type="match status" value="1"/>
</dbReference>
<evidence type="ECO:0000259" key="2">
    <source>
        <dbReference type="Pfam" id="PF01895"/>
    </source>
</evidence>
<keyword evidence="1" id="KW-0592">Phosphate transport</keyword>
<dbReference type="InterPro" id="IPR028366">
    <property type="entry name" value="PhoU"/>
</dbReference>
<accession>A0ABU6B493</accession>
<dbReference type="InterPro" id="IPR026022">
    <property type="entry name" value="PhoU_dom"/>
</dbReference>
<comment type="caution">
    <text evidence="3">The sequence shown here is derived from an EMBL/GenBank/DDBJ whole genome shotgun (WGS) entry which is preliminary data.</text>
</comment>
<dbReference type="Pfam" id="PF01895">
    <property type="entry name" value="PhoU"/>
    <property type="match status" value="2"/>
</dbReference>
<reference evidence="3 4" key="1">
    <citation type="submission" date="2023-12" db="EMBL/GenBank/DDBJ databases">
        <title>novel species in genus Nocarida.</title>
        <authorList>
            <person name="Li Z."/>
        </authorList>
    </citation>
    <scope>NUCLEOTIDE SEQUENCE [LARGE SCALE GENOMIC DNA]</scope>
    <source>
        <strain evidence="3 4">CDC186</strain>
    </source>
</reference>
<evidence type="ECO:0000313" key="3">
    <source>
        <dbReference type="EMBL" id="MEB3514283.1"/>
    </source>
</evidence>
<organism evidence="3 4">
    <name type="scientific">Nocardia implantans</name>
    <dbReference type="NCBI Taxonomy" id="3108168"/>
    <lineage>
        <taxon>Bacteria</taxon>
        <taxon>Bacillati</taxon>
        <taxon>Actinomycetota</taxon>
        <taxon>Actinomycetes</taxon>
        <taxon>Mycobacteriales</taxon>
        <taxon>Nocardiaceae</taxon>
        <taxon>Nocardia</taxon>
    </lineage>
</organism>
<dbReference type="Gene3D" id="1.20.58.220">
    <property type="entry name" value="Phosphate transport system protein phou homolog 2, domain 2"/>
    <property type="match status" value="1"/>
</dbReference>
<feature type="domain" description="PhoU" evidence="2">
    <location>
        <begin position="17"/>
        <end position="103"/>
    </location>
</feature>
<dbReference type="Proteomes" id="UP001348098">
    <property type="component" value="Unassembled WGS sequence"/>
</dbReference>